<feature type="transmembrane region" description="Helical" evidence="6">
    <location>
        <begin position="49"/>
        <end position="70"/>
    </location>
</feature>
<dbReference type="Proteomes" id="UP000033861">
    <property type="component" value="Unassembled WGS sequence"/>
</dbReference>
<dbReference type="STRING" id="1618404.UW35_C0009G0017"/>
<protein>
    <recommendedName>
        <fullName evidence="9">Tryptophan-rich sensory protein</fullName>
    </recommendedName>
</protein>
<evidence type="ECO:0000256" key="2">
    <source>
        <dbReference type="ARBA" id="ARBA00007524"/>
    </source>
</evidence>
<evidence type="ECO:0000256" key="6">
    <source>
        <dbReference type="SAM" id="Phobius"/>
    </source>
</evidence>
<name>A0A0G1HIJ1_9BACT</name>
<evidence type="ECO:0000313" key="7">
    <source>
        <dbReference type="EMBL" id="KKT46740.1"/>
    </source>
</evidence>
<keyword evidence="4 6" id="KW-1133">Transmembrane helix</keyword>
<dbReference type="PANTHER" id="PTHR10057">
    <property type="entry name" value="PERIPHERAL-TYPE BENZODIAZEPINE RECEPTOR"/>
    <property type="match status" value="1"/>
</dbReference>
<dbReference type="CDD" id="cd15904">
    <property type="entry name" value="TSPO_MBR"/>
    <property type="match status" value="1"/>
</dbReference>
<dbReference type="Gene3D" id="1.20.1260.100">
    <property type="entry name" value="TspO/MBR protein"/>
    <property type="match status" value="1"/>
</dbReference>
<gene>
    <name evidence="7" type="ORF">UW35_C0009G0017</name>
</gene>
<reference evidence="7 8" key="1">
    <citation type="journal article" date="2015" name="Nature">
        <title>rRNA introns, odd ribosomes, and small enigmatic genomes across a large radiation of phyla.</title>
        <authorList>
            <person name="Brown C.T."/>
            <person name="Hug L.A."/>
            <person name="Thomas B.C."/>
            <person name="Sharon I."/>
            <person name="Castelle C.J."/>
            <person name="Singh A."/>
            <person name="Wilkins M.J."/>
            <person name="Williams K.H."/>
            <person name="Banfield J.F."/>
        </authorList>
    </citation>
    <scope>NUCLEOTIDE SEQUENCE [LARGE SCALE GENOMIC DNA]</scope>
</reference>
<keyword evidence="5 6" id="KW-0472">Membrane</keyword>
<dbReference type="PANTHER" id="PTHR10057:SF0">
    <property type="entry name" value="TRANSLOCATOR PROTEIN"/>
    <property type="match status" value="1"/>
</dbReference>
<keyword evidence="3 6" id="KW-0812">Transmembrane</keyword>
<dbReference type="InterPro" id="IPR004307">
    <property type="entry name" value="TspO_MBR"/>
</dbReference>
<accession>A0A0G1HIJ1</accession>
<dbReference type="PIRSF" id="PIRSF005859">
    <property type="entry name" value="PBR"/>
    <property type="match status" value="1"/>
</dbReference>
<proteinExistence type="inferred from homology"/>
<feature type="transmembrane region" description="Helical" evidence="6">
    <location>
        <begin position="90"/>
        <end position="121"/>
    </location>
</feature>
<evidence type="ECO:0000256" key="1">
    <source>
        <dbReference type="ARBA" id="ARBA00004141"/>
    </source>
</evidence>
<evidence type="ECO:0000313" key="8">
    <source>
        <dbReference type="Proteomes" id="UP000033861"/>
    </source>
</evidence>
<sequence>MKGKIDWSKLLISVVSAIAIGSSGAFFTAGAVSTWYRDINKPFFTPPSWLFGPAWTILFILMGVAFYLVWVKGLNTKKGSEAFRAYVLQFIFNVAWSGIFFGMGAFWLAYAEILILWWLIYRTIKNFSVVDMLAGRLLLPYLAWVTFASFLNLGVAWLN</sequence>
<dbReference type="InterPro" id="IPR038330">
    <property type="entry name" value="TspO/MBR-related_sf"/>
</dbReference>
<dbReference type="EMBL" id="LCHZ01000009">
    <property type="protein sequence ID" value="KKT46740.1"/>
    <property type="molecule type" value="Genomic_DNA"/>
</dbReference>
<organism evidence="7 8">
    <name type="scientific">Candidatus Collierbacteria bacterium GW2011_GWF2_44_15</name>
    <dbReference type="NCBI Taxonomy" id="1618404"/>
    <lineage>
        <taxon>Bacteria</taxon>
        <taxon>Candidatus Collieribacteriota</taxon>
    </lineage>
</organism>
<comment type="caution">
    <text evidence="7">The sequence shown here is derived from an EMBL/GenBank/DDBJ whole genome shotgun (WGS) entry which is preliminary data.</text>
</comment>
<comment type="subcellular location">
    <subcellularLocation>
        <location evidence="1">Membrane</location>
        <topology evidence="1">Multi-pass membrane protein</topology>
    </subcellularLocation>
</comment>
<evidence type="ECO:0000256" key="4">
    <source>
        <dbReference type="ARBA" id="ARBA00022989"/>
    </source>
</evidence>
<dbReference type="PATRIC" id="fig|1618404.3.peg.295"/>
<dbReference type="Pfam" id="PF03073">
    <property type="entry name" value="TspO_MBR"/>
    <property type="match status" value="1"/>
</dbReference>
<comment type="similarity">
    <text evidence="2">Belongs to the TspO/BZRP family.</text>
</comment>
<evidence type="ECO:0008006" key="9">
    <source>
        <dbReference type="Google" id="ProtNLM"/>
    </source>
</evidence>
<dbReference type="GO" id="GO:0016020">
    <property type="term" value="C:membrane"/>
    <property type="evidence" value="ECO:0007669"/>
    <property type="project" value="UniProtKB-SubCell"/>
</dbReference>
<evidence type="ECO:0000256" key="5">
    <source>
        <dbReference type="ARBA" id="ARBA00023136"/>
    </source>
</evidence>
<dbReference type="AlphaFoldDB" id="A0A0G1HIJ1"/>
<evidence type="ECO:0000256" key="3">
    <source>
        <dbReference type="ARBA" id="ARBA00022692"/>
    </source>
</evidence>
<dbReference type="FunFam" id="1.20.1260.100:FF:000001">
    <property type="entry name" value="translocator protein 2"/>
    <property type="match status" value="1"/>
</dbReference>
<dbReference type="GO" id="GO:0033013">
    <property type="term" value="P:tetrapyrrole metabolic process"/>
    <property type="evidence" value="ECO:0007669"/>
    <property type="project" value="UniProtKB-ARBA"/>
</dbReference>
<feature type="transmembrane region" description="Helical" evidence="6">
    <location>
        <begin position="141"/>
        <end position="158"/>
    </location>
</feature>